<dbReference type="EMBL" id="CCAG010016281">
    <property type="status" value="NOT_ANNOTATED_CDS"/>
    <property type="molecule type" value="Genomic_DNA"/>
</dbReference>
<dbReference type="VEuPathDB" id="VectorBase:GMOY006135"/>
<evidence type="ECO:0000313" key="2">
    <source>
        <dbReference type="EnsemblMetazoa" id="GMOY006135-PA"/>
    </source>
</evidence>
<sequence>MYVIFPVEELILMTYGASIPRIAPRPTLDCLREPKVPIYIPVRSQPKSIGLQSSVSPTIPSVIYKDPVLVSGFIEPEPVTLPFNSEINLSSLPPLPSPLLSANRDSPGGDGDYAAGSAKRERSPSILLELAPPDPTQPRLGPGWGRPMSPMDLPPEKSSSSRSPKLLLKPKLHIPLGKLGRSVSSEPRESNRLREDLQLHVENPIFNTENLRQRNFDVFFDAGEPVYKLQPKSPLSAPTDSASGGSNSPPLSNYAGVYDPLSKKSNRTTKGGLFARSPREDRALAMRSKSTDHYEDDHAGRSASLGAGGAASAGSGGGVSGEAGGSGSVPQKDFLGKFSSGQKSRSLFGWRGPHSGSLNPALSTSMASYTGVLKDYGHISLNEAFKSQNNVNFKLIKTEIHNPKIKIDNK</sequence>
<proteinExistence type="predicted"/>
<name>A0A1B0FQD2_GLOMM</name>
<dbReference type="PhylomeDB" id="A0A1B0FQD2"/>
<evidence type="ECO:0000313" key="3">
    <source>
        <dbReference type="Proteomes" id="UP000092444"/>
    </source>
</evidence>
<dbReference type="EMBL" id="CCAG010016282">
    <property type="status" value="NOT_ANNOTATED_CDS"/>
    <property type="molecule type" value="Genomic_DNA"/>
</dbReference>
<keyword evidence="3" id="KW-1185">Reference proteome</keyword>
<protein>
    <submittedName>
        <fullName evidence="2">Uncharacterized protein</fullName>
    </submittedName>
</protein>
<accession>A0A1B0FQD2</accession>
<dbReference type="EnsemblMetazoa" id="GMOY006135-RA">
    <property type="protein sequence ID" value="GMOY006135-PA"/>
    <property type="gene ID" value="GMOY006135"/>
</dbReference>
<evidence type="ECO:0000256" key="1">
    <source>
        <dbReference type="SAM" id="MobiDB-lite"/>
    </source>
</evidence>
<dbReference type="STRING" id="37546.A0A1B0FQD2"/>
<feature type="region of interest" description="Disordered" evidence="1">
    <location>
        <begin position="98"/>
        <end position="171"/>
    </location>
</feature>
<feature type="compositionally biased region" description="Polar residues" evidence="1">
    <location>
        <begin position="236"/>
        <end position="251"/>
    </location>
</feature>
<dbReference type="EMBL" id="CCAG010016280">
    <property type="status" value="NOT_ANNOTATED_CDS"/>
    <property type="molecule type" value="Genomic_DNA"/>
</dbReference>
<organism evidence="2 3">
    <name type="scientific">Glossina morsitans morsitans</name>
    <name type="common">Savannah tsetse fly</name>
    <dbReference type="NCBI Taxonomy" id="37546"/>
    <lineage>
        <taxon>Eukaryota</taxon>
        <taxon>Metazoa</taxon>
        <taxon>Ecdysozoa</taxon>
        <taxon>Arthropoda</taxon>
        <taxon>Hexapoda</taxon>
        <taxon>Insecta</taxon>
        <taxon>Pterygota</taxon>
        <taxon>Neoptera</taxon>
        <taxon>Endopterygota</taxon>
        <taxon>Diptera</taxon>
        <taxon>Brachycera</taxon>
        <taxon>Muscomorpha</taxon>
        <taxon>Hippoboscoidea</taxon>
        <taxon>Glossinidae</taxon>
        <taxon>Glossina</taxon>
    </lineage>
</organism>
<dbReference type="Proteomes" id="UP000092444">
    <property type="component" value="Unassembled WGS sequence"/>
</dbReference>
<feature type="compositionally biased region" description="Low complexity" evidence="1">
    <location>
        <begin position="156"/>
        <end position="171"/>
    </location>
</feature>
<feature type="compositionally biased region" description="Basic and acidic residues" evidence="1">
    <location>
        <begin position="277"/>
        <end position="300"/>
    </location>
</feature>
<feature type="region of interest" description="Disordered" evidence="1">
    <location>
        <begin position="231"/>
        <end position="336"/>
    </location>
</feature>
<dbReference type="AlphaFoldDB" id="A0A1B0FQD2"/>
<feature type="compositionally biased region" description="Gly residues" evidence="1">
    <location>
        <begin position="306"/>
        <end position="327"/>
    </location>
</feature>
<reference evidence="2" key="1">
    <citation type="submission" date="2020-05" db="UniProtKB">
        <authorList>
            <consortium name="EnsemblMetazoa"/>
        </authorList>
    </citation>
    <scope>IDENTIFICATION</scope>
    <source>
        <strain evidence="2">Yale</strain>
    </source>
</reference>